<feature type="compositionally biased region" description="Low complexity" evidence="2">
    <location>
        <begin position="111"/>
        <end position="125"/>
    </location>
</feature>
<name>A0A369J664_HYPMA</name>
<feature type="compositionally biased region" description="Pro residues" evidence="2">
    <location>
        <begin position="379"/>
        <end position="388"/>
    </location>
</feature>
<feature type="region of interest" description="Disordered" evidence="2">
    <location>
        <begin position="235"/>
        <end position="292"/>
    </location>
</feature>
<feature type="compositionally biased region" description="Polar residues" evidence="2">
    <location>
        <begin position="337"/>
        <end position="356"/>
    </location>
</feature>
<evidence type="ECO:0000313" key="3">
    <source>
        <dbReference type="EMBL" id="RDB16077.1"/>
    </source>
</evidence>
<feature type="region of interest" description="Disordered" evidence="2">
    <location>
        <begin position="472"/>
        <end position="576"/>
    </location>
</feature>
<feature type="compositionally biased region" description="Low complexity" evidence="2">
    <location>
        <begin position="50"/>
        <end position="69"/>
    </location>
</feature>
<comment type="caution">
    <text evidence="3">The sequence shown here is derived from an EMBL/GenBank/DDBJ whole genome shotgun (WGS) entry which is preliminary data.</text>
</comment>
<feature type="region of interest" description="Disordered" evidence="2">
    <location>
        <begin position="305"/>
        <end position="412"/>
    </location>
</feature>
<feature type="compositionally biased region" description="Polar residues" evidence="2">
    <location>
        <begin position="261"/>
        <end position="276"/>
    </location>
</feature>
<proteinExistence type="predicted"/>
<dbReference type="Proteomes" id="UP000076154">
    <property type="component" value="Unassembled WGS sequence"/>
</dbReference>
<feature type="compositionally biased region" description="Low complexity" evidence="2">
    <location>
        <begin position="472"/>
        <end position="488"/>
    </location>
</feature>
<dbReference type="EMBL" id="LUEZ02000136">
    <property type="protein sequence ID" value="RDB16077.1"/>
    <property type="molecule type" value="Genomic_DNA"/>
</dbReference>
<accession>A0A369J664</accession>
<feature type="compositionally biased region" description="Basic and acidic residues" evidence="2">
    <location>
        <begin position="87"/>
        <end position="97"/>
    </location>
</feature>
<sequence>MMSSSPSTPSRSAPTTTASKRLSLNVSAGPRPLHLVDGNVPSTPGPATAPLPTTFYPTTPELSSPTSSSVVLNRPLPRRQSSISYRSADRNADRDATVRSPPGSARHSLNRSFSLGPKSSSSFSSSRDRRSVGIEGNGMQERPPLTLAENHSELLHVIAQKESKCLELRSQLATHEAELLQLKRKWERIVSRGFEKAGLDGMTSPNGQGSGAVLEGIREGVQGVSRFLAAGLSIGELSPHPLPPPPRPTHSNSQSNSSVSTYATKSTRFSQSSASSLGEEPLPPASSSEQAGGDDTVQILMVHDTGATPTMSPNPAFMHQQQLREEQRRTDSAPHSARSSFDTTQESFMSGSTIQSAKMHRRKSRDSHQFDILLSPNSPMAPPQPPSPSKSSEKLEAAKAKRASLNGTAFPPVSSIPGLASLTVGASSVPVSSWVGSVGKKWEELQRGSTFTKSQKRASILLSDVSHSIVSALSPPPLSSSASSKSSSPIPPSYFSPLPSSSMTASTTSTSLLDDDDTGDLMSSSVMTPDTKPKPKSRPKPDPIIQSQRRLSASKAKAKVPARTGDDEEEWNWQFY</sequence>
<feature type="compositionally biased region" description="Low complexity" evidence="2">
    <location>
        <begin position="495"/>
        <end position="512"/>
    </location>
</feature>
<feature type="compositionally biased region" description="Acidic residues" evidence="2">
    <location>
        <begin position="566"/>
        <end position="576"/>
    </location>
</feature>
<feature type="compositionally biased region" description="Low complexity" evidence="2">
    <location>
        <begin position="1"/>
        <end position="19"/>
    </location>
</feature>
<organism evidence="3 4">
    <name type="scientific">Hypsizygus marmoreus</name>
    <name type="common">White beech mushroom</name>
    <name type="synonym">Agaricus marmoreus</name>
    <dbReference type="NCBI Taxonomy" id="39966"/>
    <lineage>
        <taxon>Eukaryota</taxon>
        <taxon>Fungi</taxon>
        <taxon>Dikarya</taxon>
        <taxon>Basidiomycota</taxon>
        <taxon>Agaricomycotina</taxon>
        <taxon>Agaricomycetes</taxon>
        <taxon>Agaricomycetidae</taxon>
        <taxon>Agaricales</taxon>
        <taxon>Tricholomatineae</taxon>
        <taxon>Lyophyllaceae</taxon>
        <taxon>Hypsizygus</taxon>
    </lineage>
</organism>
<protein>
    <submittedName>
        <fullName evidence="3">Uncharacterized protein</fullName>
    </submittedName>
</protein>
<evidence type="ECO:0000313" key="4">
    <source>
        <dbReference type="Proteomes" id="UP000076154"/>
    </source>
</evidence>
<gene>
    <name evidence="3" type="ORF">Hypma_003433</name>
</gene>
<feature type="compositionally biased region" description="Basic and acidic residues" evidence="2">
    <location>
        <begin position="322"/>
        <end position="332"/>
    </location>
</feature>
<keyword evidence="4" id="KW-1185">Reference proteome</keyword>
<feature type="coiled-coil region" evidence="1">
    <location>
        <begin position="158"/>
        <end position="185"/>
    </location>
</feature>
<feature type="compositionally biased region" description="Low complexity" evidence="2">
    <location>
        <begin position="520"/>
        <end position="530"/>
    </location>
</feature>
<dbReference type="InParanoid" id="A0A369J664"/>
<dbReference type="AlphaFoldDB" id="A0A369J664"/>
<feature type="region of interest" description="Disordered" evidence="2">
    <location>
        <begin position="1"/>
        <end position="144"/>
    </location>
</feature>
<evidence type="ECO:0000256" key="2">
    <source>
        <dbReference type="SAM" id="MobiDB-lite"/>
    </source>
</evidence>
<feature type="compositionally biased region" description="Low complexity" evidence="2">
    <location>
        <begin position="251"/>
        <end position="260"/>
    </location>
</feature>
<keyword evidence="1" id="KW-0175">Coiled coil</keyword>
<dbReference type="STRING" id="39966.A0A369J664"/>
<evidence type="ECO:0000256" key="1">
    <source>
        <dbReference type="SAM" id="Coils"/>
    </source>
</evidence>
<reference evidence="3" key="1">
    <citation type="submission" date="2018-04" db="EMBL/GenBank/DDBJ databases">
        <title>Whole genome sequencing of Hypsizygus marmoreus.</title>
        <authorList>
            <person name="Choi I.-G."/>
            <person name="Min B."/>
            <person name="Kim J.-G."/>
            <person name="Kim S."/>
            <person name="Oh Y.-L."/>
            <person name="Kong W.-S."/>
            <person name="Park H."/>
            <person name="Jeong J."/>
            <person name="Song E.-S."/>
        </authorList>
    </citation>
    <scope>NUCLEOTIDE SEQUENCE [LARGE SCALE GENOMIC DNA]</scope>
    <source>
        <strain evidence="3">51987-8</strain>
    </source>
</reference>
<dbReference type="OrthoDB" id="3204900at2759"/>